<comment type="caution">
    <text evidence="1">The sequence shown here is derived from an EMBL/GenBank/DDBJ whole genome shotgun (WGS) entry which is preliminary data.</text>
</comment>
<proteinExistence type="predicted"/>
<name>A0A841KY60_9FIRM</name>
<dbReference type="RefSeq" id="WP_184309022.1">
    <property type="nucleotide sequence ID" value="NZ_JACHEN010000005.1"/>
</dbReference>
<sequence>MDINFGQLKEYSSRAFYSSDNPQARVLSFIINEIEKIFDASDIVFAYPKNLFINNKQVELFLIDSKKQLIKAIYEDKNLTISVYFAKDIINFYNKVNHEDDSRSLIIKFASSETIEFNSRNDTNTHHIQRFDALILEMCKFMMK</sequence>
<gene>
    <name evidence="1" type="ORF">HNQ80_001154</name>
</gene>
<protein>
    <submittedName>
        <fullName evidence="1">Uncharacterized protein YbcI</fullName>
    </submittedName>
</protein>
<evidence type="ECO:0000313" key="2">
    <source>
        <dbReference type="Proteomes" id="UP000579281"/>
    </source>
</evidence>
<keyword evidence="2" id="KW-1185">Reference proteome</keyword>
<organism evidence="1 2">
    <name type="scientific">Anaerosolibacter carboniphilus</name>
    <dbReference type="NCBI Taxonomy" id="1417629"/>
    <lineage>
        <taxon>Bacteria</taxon>
        <taxon>Bacillati</taxon>
        <taxon>Bacillota</taxon>
        <taxon>Clostridia</taxon>
        <taxon>Peptostreptococcales</taxon>
        <taxon>Thermotaleaceae</taxon>
        <taxon>Anaerosolibacter</taxon>
    </lineage>
</organism>
<dbReference type="Pfam" id="PF13048">
    <property type="entry name" value="DUF3908"/>
    <property type="match status" value="1"/>
</dbReference>
<dbReference type="InterPro" id="IPR025020">
    <property type="entry name" value="DUF3908"/>
</dbReference>
<dbReference type="AlphaFoldDB" id="A0A841KY60"/>
<accession>A0A841KY60</accession>
<evidence type="ECO:0000313" key="1">
    <source>
        <dbReference type="EMBL" id="MBB6215065.1"/>
    </source>
</evidence>
<reference evidence="1 2" key="1">
    <citation type="submission" date="2020-08" db="EMBL/GenBank/DDBJ databases">
        <title>Genomic Encyclopedia of Type Strains, Phase IV (KMG-IV): sequencing the most valuable type-strain genomes for metagenomic binning, comparative biology and taxonomic classification.</title>
        <authorList>
            <person name="Goeker M."/>
        </authorList>
    </citation>
    <scope>NUCLEOTIDE SEQUENCE [LARGE SCALE GENOMIC DNA]</scope>
    <source>
        <strain evidence="1 2">DSM 103526</strain>
    </source>
</reference>
<dbReference type="Proteomes" id="UP000579281">
    <property type="component" value="Unassembled WGS sequence"/>
</dbReference>
<dbReference type="EMBL" id="JACHEN010000005">
    <property type="protein sequence ID" value="MBB6215065.1"/>
    <property type="molecule type" value="Genomic_DNA"/>
</dbReference>